<dbReference type="RefSeq" id="XP_018493910.1">
    <property type="nucleotide sequence ID" value="XM_018638394.1"/>
</dbReference>
<dbReference type="PANTHER" id="PTHR23042">
    <property type="entry name" value="CIRCADIAN PROTEIN CLOCK/ARNT/BMAL/PAS"/>
    <property type="match status" value="1"/>
</dbReference>
<feature type="domain" description="PAS" evidence="2">
    <location>
        <begin position="273"/>
        <end position="322"/>
    </location>
</feature>
<evidence type="ECO:0000259" key="2">
    <source>
        <dbReference type="PROSITE" id="PS50112"/>
    </source>
</evidence>
<feature type="region of interest" description="Disordered" evidence="1">
    <location>
        <begin position="486"/>
        <end position="524"/>
    </location>
</feature>
<dbReference type="SUPFAM" id="SSF55785">
    <property type="entry name" value="PYP-like sensor domain (PAS domain)"/>
    <property type="match status" value="2"/>
</dbReference>
<feature type="compositionally biased region" description="Low complexity" evidence="1">
    <location>
        <begin position="504"/>
        <end position="514"/>
    </location>
</feature>
<dbReference type="InterPro" id="IPR036638">
    <property type="entry name" value="HLH_DNA-bd_sf"/>
</dbReference>
<dbReference type="Gene3D" id="4.10.280.10">
    <property type="entry name" value="Helix-loop-helix DNA-binding domain"/>
    <property type="match status" value="1"/>
</dbReference>
<feature type="compositionally biased region" description="Polar residues" evidence="1">
    <location>
        <begin position="486"/>
        <end position="503"/>
    </location>
</feature>
<gene>
    <name evidence="5" type="primary">LOC108863796</name>
</gene>
<dbReference type="GO" id="GO:0046983">
    <property type="term" value="F:protein dimerization activity"/>
    <property type="evidence" value="ECO:0007669"/>
    <property type="project" value="InterPro"/>
</dbReference>
<dbReference type="InterPro" id="IPR000014">
    <property type="entry name" value="PAS"/>
</dbReference>
<dbReference type="Proteomes" id="UP000694867">
    <property type="component" value="Unplaced"/>
</dbReference>
<feature type="domain" description="PAS" evidence="2">
    <location>
        <begin position="111"/>
        <end position="181"/>
    </location>
</feature>
<dbReference type="InterPro" id="IPR011598">
    <property type="entry name" value="bHLH_dom"/>
</dbReference>
<dbReference type="GO" id="GO:0045944">
    <property type="term" value="P:positive regulation of transcription by RNA polymerase II"/>
    <property type="evidence" value="ECO:0007669"/>
    <property type="project" value="UniProtKB-ARBA"/>
</dbReference>
<dbReference type="PROSITE" id="PS50112">
    <property type="entry name" value="PAS"/>
    <property type="match status" value="2"/>
</dbReference>
<organism evidence="4 5">
    <name type="scientific">Galendromus occidentalis</name>
    <name type="common">western predatory mite</name>
    <dbReference type="NCBI Taxonomy" id="34638"/>
    <lineage>
        <taxon>Eukaryota</taxon>
        <taxon>Metazoa</taxon>
        <taxon>Ecdysozoa</taxon>
        <taxon>Arthropoda</taxon>
        <taxon>Chelicerata</taxon>
        <taxon>Arachnida</taxon>
        <taxon>Acari</taxon>
        <taxon>Parasitiformes</taxon>
        <taxon>Mesostigmata</taxon>
        <taxon>Gamasina</taxon>
        <taxon>Phytoseioidea</taxon>
        <taxon>Phytoseiidae</taxon>
        <taxon>Typhlodrominae</taxon>
        <taxon>Galendromus</taxon>
    </lineage>
</organism>
<dbReference type="CDD" id="cd00130">
    <property type="entry name" value="PAS"/>
    <property type="match status" value="2"/>
</dbReference>
<evidence type="ECO:0000313" key="4">
    <source>
        <dbReference type="Proteomes" id="UP000694867"/>
    </source>
</evidence>
<proteinExistence type="predicted"/>
<dbReference type="AlphaFoldDB" id="A0AAJ7L4P4"/>
<sequence length="577" mass="64501">MVYLLDVAGYKTLVVSDPKSRCAQGVTSDVSKKRKRKFEEKNRRAQLCGKVEQILRLLPSIDSSSKKPTKNDVLRSAANQLRLNLHFRIDEAMGIDDGLFQPKRWRPEFISNASMTQVLEAADGFVLYTDLEGLVLLATPNIRNTLGYDRMDIEGSYIQHILHESDLSKFASIVSEARDYPEDQLRVLNGNVISRTFTIIGKFLEKSAARSEILSYKVMRCHVCLKGSLPNQIFNMKLMKLAVFAQEIDINPSRKFGLTDSIQNEYITYHKLDGTITFADHRIACLTGFSPTEVLMQSAHNFMVEEDRPIALFALAQMLKRNKGTIVYRLRTESGDCIYLRSFGVVSYDSTSLKPEMFMCVNTLLPNDLGEQQRLEFASRYSAKIAISSQESSASLSRGAVGAHDSPDISDDDDFVYGGRSTNPLAIENIVNDDLMLGSKSLIELKPKDHDLDEDPRSPEICDVPTFNGCSLSYKDSRTLSAVSYWNTPGRESSSPESQNPRTSSANDSSPSSSEMGSPHGIHGNLPLPKQWLYPNSGGYGPENQIISIPPYPLRNFAQTSSVHQQTHRHDFSAQIL</sequence>
<name>A0AAJ7L4P4_9ACAR</name>
<feature type="domain" description="BHLH" evidence="3">
    <location>
        <begin position="31"/>
        <end position="84"/>
    </location>
</feature>
<reference evidence="5" key="1">
    <citation type="submission" date="2025-08" db="UniProtKB">
        <authorList>
            <consortium name="RefSeq"/>
        </authorList>
    </citation>
    <scope>IDENTIFICATION</scope>
</reference>
<dbReference type="Pfam" id="PF14598">
    <property type="entry name" value="PAS_11"/>
    <property type="match status" value="1"/>
</dbReference>
<dbReference type="GeneID" id="108863796"/>
<dbReference type="PROSITE" id="PS50888">
    <property type="entry name" value="BHLH"/>
    <property type="match status" value="1"/>
</dbReference>
<dbReference type="KEGG" id="goe:108863796"/>
<dbReference type="SMART" id="SM00091">
    <property type="entry name" value="PAS"/>
    <property type="match status" value="2"/>
</dbReference>
<evidence type="ECO:0000256" key="1">
    <source>
        <dbReference type="SAM" id="MobiDB-lite"/>
    </source>
</evidence>
<evidence type="ECO:0000259" key="3">
    <source>
        <dbReference type="PROSITE" id="PS50888"/>
    </source>
</evidence>
<evidence type="ECO:0000313" key="5">
    <source>
        <dbReference type="RefSeq" id="XP_018493910.1"/>
    </source>
</evidence>
<dbReference type="InterPro" id="IPR035965">
    <property type="entry name" value="PAS-like_dom_sf"/>
</dbReference>
<accession>A0AAJ7L4P4</accession>
<dbReference type="Gene3D" id="3.30.450.20">
    <property type="entry name" value="PAS domain"/>
    <property type="match status" value="2"/>
</dbReference>
<keyword evidence="4" id="KW-1185">Reference proteome</keyword>
<protein>
    <submittedName>
        <fullName evidence="5">Aryl hydrocarbon receptor nuclear translocator homolog</fullName>
    </submittedName>
</protein>
<dbReference type="InterPro" id="IPR050933">
    <property type="entry name" value="Circadian_TF"/>
</dbReference>
<dbReference type="SUPFAM" id="SSF47459">
    <property type="entry name" value="HLH, helix-loop-helix DNA-binding domain"/>
    <property type="match status" value="1"/>
</dbReference>
<keyword evidence="5" id="KW-0675">Receptor</keyword>